<reference evidence="1 2" key="1">
    <citation type="journal article" date="2013" name="Genome Announc.">
        <title>Draft genome sequence of an Actinobacterium, Brachybacterium muris strain UCD-AY4.</title>
        <authorList>
            <person name="Lo J.R."/>
            <person name="Lang J.M."/>
            <person name="Darling A.E."/>
            <person name="Eisen J.A."/>
            <person name="Coil D.A."/>
        </authorList>
    </citation>
    <scope>NUCLEOTIDE SEQUENCE [LARGE SCALE GENOMIC DNA]</scope>
    <source>
        <strain evidence="1 2">UCD-AY4</strain>
    </source>
</reference>
<comment type="caution">
    <text evidence="1">The sequence shown here is derived from an EMBL/GenBank/DDBJ whole genome shotgun (WGS) entry which is preliminary data.</text>
</comment>
<keyword evidence="2" id="KW-1185">Reference proteome</keyword>
<protein>
    <submittedName>
        <fullName evidence="1">Uncharacterized protein</fullName>
    </submittedName>
</protein>
<dbReference type="HOGENOM" id="CLU_1493481_0_0_11"/>
<dbReference type="EMBL" id="AORC01000013">
    <property type="protein sequence ID" value="EYT48761.1"/>
    <property type="molecule type" value="Genomic_DNA"/>
</dbReference>
<evidence type="ECO:0000313" key="2">
    <source>
        <dbReference type="Proteomes" id="UP000019754"/>
    </source>
</evidence>
<accession>A0A022KWZ8</accession>
<sequence>MQHAPWQGRSVAVAQLRELLTPCAPSGMLRLVVQRLSLVEHGRPAGEHEVISSVADVDGNLVAVPLRESVRADRDRADAVDAAIAKLRQDLAADGLIDVAGLEVIIDADGTEQVRIARDLTVAPRDLRDGDPFDAVHDGDHHIARHAPVLEDLRDRLAEQSTGPLRRAWESIQDVLRRLR</sequence>
<organism evidence="1 2">
    <name type="scientific">Brachybacterium muris UCD-AY4</name>
    <dbReference type="NCBI Taxonomy" id="1249481"/>
    <lineage>
        <taxon>Bacteria</taxon>
        <taxon>Bacillati</taxon>
        <taxon>Actinomycetota</taxon>
        <taxon>Actinomycetes</taxon>
        <taxon>Micrococcales</taxon>
        <taxon>Dermabacteraceae</taxon>
        <taxon>Brachybacterium</taxon>
    </lineage>
</organism>
<name>A0A022KWZ8_9MICO</name>
<dbReference type="AlphaFoldDB" id="A0A022KWZ8"/>
<evidence type="ECO:0000313" key="1">
    <source>
        <dbReference type="EMBL" id="EYT48761.1"/>
    </source>
</evidence>
<dbReference type="Proteomes" id="UP000019754">
    <property type="component" value="Unassembled WGS sequence"/>
</dbReference>
<proteinExistence type="predicted"/>
<gene>
    <name evidence="1" type="ORF">D641_0110845</name>
</gene>